<dbReference type="SUPFAM" id="SSF64268">
    <property type="entry name" value="PX domain"/>
    <property type="match status" value="1"/>
</dbReference>
<dbReference type="InterPro" id="IPR037917">
    <property type="entry name" value="Ypt35_PX"/>
</dbReference>
<evidence type="ECO:0000313" key="13">
    <source>
        <dbReference type="Proteomes" id="UP000054107"/>
    </source>
</evidence>
<feature type="region of interest" description="Disordered" evidence="10">
    <location>
        <begin position="167"/>
        <end position="191"/>
    </location>
</feature>
<dbReference type="GO" id="GO:0032266">
    <property type="term" value="F:phosphatidylinositol-3-phosphate binding"/>
    <property type="evidence" value="ECO:0007669"/>
    <property type="project" value="InterPro"/>
</dbReference>
<protein>
    <recommendedName>
        <fullName evidence="8">Endosomal/vacuolar adapter protein YPT35</fullName>
    </recommendedName>
    <alternativeName>
        <fullName evidence="9">PX domain-containing protein YPT35</fullName>
    </alternativeName>
</protein>
<evidence type="ECO:0000256" key="4">
    <source>
        <dbReference type="ARBA" id="ARBA00022554"/>
    </source>
</evidence>
<dbReference type="Gene3D" id="3.30.1520.10">
    <property type="entry name" value="Phox-like domain"/>
    <property type="match status" value="1"/>
</dbReference>
<feature type="compositionally biased region" description="Acidic residues" evidence="10">
    <location>
        <begin position="135"/>
        <end position="145"/>
    </location>
</feature>
<feature type="compositionally biased region" description="Low complexity" evidence="10">
    <location>
        <begin position="171"/>
        <end position="188"/>
    </location>
</feature>
<evidence type="ECO:0000256" key="1">
    <source>
        <dbReference type="ARBA" id="ARBA00004148"/>
    </source>
</evidence>
<dbReference type="OrthoDB" id="10254720at2759"/>
<comment type="similarity">
    <text evidence="3">Belongs to the YPT35 family.</text>
</comment>
<evidence type="ECO:0000256" key="10">
    <source>
        <dbReference type="SAM" id="MobiDB-lite"/>
    </source>
</evidence>
<dbReference type="PROSITE" id="PS50195">
    <property type="entry name" value="PX"/>
    <property type="match status" value="1"/>
</dbReference>
<accession>A0A0B7NAE0</accession>
<comment type="subcellular location">
    <subcellularLocation>
        <location evidence="2">Endosome</location>
    </subcellularLocation>
    <subcellularLocation>
        <location evidence="1">Vacuole membrane</location>
        <topology evidence="1">Peripheral membrane protein</topology>
    </subcellularLocation>
</comment>
<dbReference type="PANTHER" id="PTHR10555:SF170">
    <property type="entry name" value="FI18122P1"/>
    <property type="match status" value="1"/>
</dbReference>
<evidence type="ECO:0000256" key="7">
    <source>
        <dbReference type="ARBA" id="ARBA00033728"/>
    </source>
</evidence>
<feature type="region of interest" description="Disordered" evidence="10">
    <location>
        <begin position="119"/>
        <end position="145"/>
    </location>
</feature>
<evidence type="ECO:0000256" key="3">
    <source>
        <dbReference type="ARBA" id="ARBA00007426"/>
    </source>
</evidence>
<keyword evidence="6" id="KW-0472">Membrane</keyword>
<dbReference type="CDD" id="cd07280">
    <property type="entry name" value="PX_YPT35"/>
    <property type="match status" value="1"/>
</dbReference>
<keyword evidence="4" id="KW-0926">Vacuole</keyword>
<keyword evidence="13" id="KW-1185">Reference proteome</keyword>
<dbReference type="STRING" id="35722.A0A0B7NAE0"/>
<evidence type="ECO:0000256" key="9">
    <source>
        <dbReference type="ARBA" id="ARBA00033785"/>
    </source>
</evidence>
<feature type="domain" description="PX" evidence="11">
    <location>
        <begin position="258"/>
        <end position="368"/>
    </location>
</feature>
<evidence type="ECO:0000256" key="6">
    <source>
        <dbReference type="ARBA" id="ARBA00023136"/>
    </source>
</evidence>
<keyword evidence="5" id="KW-0967">Endosome</keyword>
<evidence type="ECO:0000256" key="8">
    <source>
        <dbReference type="ARBA" id="ARBA00033774"/>
    </source>
</evidence>
<dbReference type="InterPro" id="IPR001683">
    <property type="entry name" value="PX_dom"/>
</dbReference>
<evidence type="ECO:0000259" key="11">
    <source>
        <dbReference type="PROSITE" id="PS50195"/>
    </source>
</evidence>
<reference evidence="12 13" key="1">
    <citation type="submission" date="2014-09" db="EMBL/GenBank/DDBJ databases">
        <authorList>
            <person name="Ellenberger Sabrina"/>
        </authorList>
    </citation>
    <scope>NUCLEOTIDE SEQUENCE [LARGE SCALE GENOMIC DNA]</scope>
    <source>
        <strain evidence="12 13">CBS 412.66</strain>
    </source>
</reference>
<dbReference type="EMBL" id="LN727632">
    <property type="protein sequence ID" value="CEP12398.1"/>
    <property type="molecule type" value="Genomic_DNA"/>
</dbReference>
<dbReference type="InterPro" id="IPR036871">
    <property type="entry name" value="PX_dom_sf"/>
</dbReference>
<proteinExistence type="inferred from homology"/>
<evidence type="ECO:0000313" key="12">
    <source>
        <dbReference type="EMBL" id="CEP12398.1"/>
    </source>
</evidence>
<sequence length="368" mass="41900">MMNYQQRISDLLESCQNEWVIVEALAKETNATSPIHYASKDLREGIKKLVQLQDNLDDIGTIVANNSEWNKKADILMENVCKKLEFASKLTANVKPQTSQSSPLRLSTTHDFKSTTFNYNNAMSNSKNNSISDIKEEDEDLDDEDEHFLDASEELPEQVQQEVDFTVEPTSSSDYTKPSRSSSPSSFPKAQYTKPLFGRRSILVDEDIKIINKEKKKTIFPLLKGLKTSQSTPVHGAQAQINFFKNDNIEPDAKHFIFATDAIVDHPLRIGVGYGSYICYSCTILSDKGAPITVRKRYSDFVELREELVKQYPALKRSIPKLPPKKVVGKFTPTFVEQRRRDLEYFFKYIVLHPTLGASPIVRHWIAP</sequence>
<dbReference type="Pfam" id="PF00787">
    <property type="entry name" value="PX"/>
    <property type="match status" value="1"/>
</dbReference>
<organism evidence="12 13">
    <name type="scientific">Parasitella parasitica</name>
    <dbReference type="NCBI Taxonomy" id="35722"/>
    <lineage>
        <taxon>Eukaryota</taxon>
        <taxon>Fungi</taxon>
        <taxon>Fungi incertae sedis</taxon>
        <taxon>Mucoromycota</taxon>
        <taxon>Mucoromycotina</taxon>
        <taxon>Mucoromycetes</taxon>
        <taxon>Mucorales</taxon>
        <taxon>Mucorineae</taxon>
        <taxon>Mucoraceae</taxon>
        <taxon>Parasitella</taxon>
    </lineage>
</organism>
<dbReference type="SMART" id="SM00312">
    <property type="entry name" value="PX"/>
    <property type="match status" value="1"/>
</dbReference>
<feature type="compositionally biased region" description="Low complexity" evidence="10">
    <location>
        <begin position="119"/>
        <end position="132"/>
    </location>
</feature>
<comment type="function">
    <text evidence="7">Recruits the lipid transfer protein VPS13 to endosomal and vacuolar membranes.</text>
</comment>
<name>A0A0B7NAE0_9FUNG</name>
<evidence type="ECO:0000256" key="5">
    <source>
        <dbReference type="ARBA" id="ARBA00022753"/>
    </source>
</evidence>
<dbReference type="GO" id="GO:0005774">
    <property type="term" value="C:vacuolar membrane"/>
    <property type="evidence" value="ECO:0007669"/>
    <property type="project" value="UniProtKB-SubCell"/>
</dbReference>
<dbReference type="PANTHER" id="PTHR10555">
    <property type="entry name" value="SORTING NEXIN"/>
    <property type="match status" value="1"/>
</dbReference>
<dbReference type="Proteomes" id="UP000054107">
    <property type="component" value="Unassembled WGS sequence"/>
</dbReference>
<gene>
    <name evidence="12" type="primary">PARPA_06335.1 scaffold 21420</name>
</gene>
<dbReference type="GO" id="GO:0010008">
    <property type="term" value="C:endosome membrane"/>
    <property type="evidence" value="ECO:0007669"/>
    <property type="project" value="UniProtKB-SubCell"/>
</dbReference>
<evidence type="ECO:0000256" key="2">
    <source>
        <dbReference type="ARBA" id="ARBA00004177"/>
    </source>
</evidence>
<dbReference type="AlphaFoldDB" id="A0A0B7NAE0"/>